<name>A0ABS3W3P4_9BACL</name>
<dbReference type="PROSITE" id="PS00061">
    <property type="entry name" value="ADH_SHORT"/>
    <property type="match status" value="1"/>
</dbReference>
<evidence type="ECO:0000256" key="1">
    <source>
        <dbReference type="ARBA" id="ARBA00006484"/>
    </source>
</evidence>
<dbReference type="InterPro" id="IPR036291">
    <property type="entry name" value="NAD(P)-bd_dom_sf"/>
</dbReference>
<dbReference type="InterPro" id="IPR020904">
    <property type="entry name" value="Sc_DH/Rdtase_CS"/>
</dbReference>
<dbReference type="EMBL" id="JAGGDJ010000001">
    <property type="protein sequence ID" value="MBO7742929.1"/>
    <property type="molecule type" value="Genomic_DNA"/>
</dbReference>
<protein>
    <submittedName>
        <fullName evidence="6">SDR family NAD(P)-dependent oxidoreductase</fullName>
    </submittedName>
</protein>
<dbReference type="SUPFAM" id="SSF51735">
    <property type="entry name" value="NAD(P)-binding Rossmann-fold domains"/>
    <property type="match status" value="1"/>
</dbReference>
<feature type="domain" description="Ketoreductase" evidence="5">
    <location>
        <begin position="11"/>
        <end position="211"/>
    </location>
</feature>
<evidence type="ECO:0000259" key="5">
    <source>
        <dbReference type="SMART" id="SM00822"/>
    </source>
</evidence>
<dbReference type="RefSeq" id="WP_208845882.1">
    <property type="nucleotide sequence ID" value="NZ_JAGGDJ010000001.1"/>
</dbReference>
<dbReference type="PRINTS" id="PR00080">
    <property type="entry name" value="SDRFAMILY"/>
</dbReference>
<reference evidence="6 7" key="1">
    <citation type="submission" date="2021-03" db="EMBL/GenBank/DDBJ databases">
        <title>Paenibacillus artemisicola MWE-103 whole genome sequence.</title>
        <authorList>
            <person name="Ham Y.J."/>
        </authorList>
    </citation>
    <scope>NUCLEOTIDE SEQUENCE [LARGE SCALE GENOMIC DNA]</scope>
    <source>
        <strain evidence="6 7">MWE-103</strain>
    </source>
</reference>
<proteinExistence type="inferred from homology"/>
<dbReference type="PANTHER" id="PTHR43963">
    <property type="entry name" value="CARBONYL REDUCTASE 1-RELATED"/>
    <property type="match status" value="1"/>
</dbReference>
<organism evidence="6 7">
    <name type="scientific">Paenibacillus artemisiicola</name>
    <dbReference type="NCBI Taxonomy" id="1172618"/>
    <lineage>
        <taxon>Bacteria</taxon>
        <taxon>Bacillati</taxon>
        <taxon>Bacillota</taxon>
        <taxon>Bacilli</taxon>
        <taxon>Bacillales</taxon>
        <taxon>Paenibacillaceae</taxon>
        <taxon>Paenibacillus</taxon>
    </lineage>
</organism>
<keyword evidence="2" id="KW-0521">NADP</keyword>
<sequence>MTTTQASLEGQLALITGANRGIGLETARELGRLGATVLIGSRTRTKSEAAADRLRAEGIKAEALALDITNASDRRAAYEYVERRHGKLDMLVNNAGVQLEIEHLAPMNNASAVTSDVLRATFDANFFAQVELTQLLLPLLRQAPAARIVNLSSILGSLALQADPGSPISELKLLAYNASKAAINAFTIHLAHELRGTPIKVNAAHPGWVKTELGGKYADTDVKDGSATSVRLATLPADGPTGKFLHVGSELPW</sequence>
<keyword evidence="3" id="KW-0560">Oxidoreductase</keyword>
<evidence type="ECO:0000256" key="2">
    <source>
        <dbReference type="ARBA" id="ARBA00022857"/>
    </source>
</evidence>
<dbReference type="Pfam" id="PF00106">
    <property type="entry name" value="adh_short"/>
    <property type="match status" value="1"/>
</dbReference>
<dbReference type="PANTHER" id="PTHR43963:SF6">
    <property type="entry name" value="CHAIN DEHYDROGENASE FAMILY PROTEIN, PUTATIVE (AFU_ORTHOLOGUE AFUA_3G15350)-RELATED"/>
    <property type="match status" value="1"/>
</dbReference>
<keyword evidence="7" id="KW-1185">Reference proteome</keyword>
<evidence type="ECO:0000313" key="7">
    <source>
        <dbReference type="Proteomes" id="UP000670947"/>
    </source>
</evidence>
<dbReference type="Gene3D" id="3.40.50.720">
    <property type="entry name" value="NAD(P)-binding Rossmann-like Domain"/>
    <property type="match status" value="1"/>
</dbReference>
<evidence type="ECO:0000256" key="4">
    <source>
        <dbReference type="RuleBase" id="RU000363"/>
    </source>
</evidence>
<dbReference type="SMART" id="SM00822">
    <property type="entry name" value="PKS_KR"/>
    <property type="match status" value="1"/>
</dbReference>
<dbReference type="InterPro" id="IPR002347">
    <property type="entry name" value="SDR_fam"/>
</dbReference>
<dbReference type="InterPro" id="IPR057326">
    <property type="entry name" value="KR_dom"/>
</dbReference>
<gene>
    <name evidence="6" type="ORF">I8J29_01885</name>
</gene>
<comment type="similarity">
    <text evidence="1 4">Belongs to the short-chain dehydrogenases/reductases (SDR) family.</text>
</comment>
<dbReference type="Proteomes" id="UP000670947">
    <property type="component" value="Unassembled WGS sequence"/>
</dbReference>
<dbReference type="PRINTS" id="PR00081">
    <property type="entry name" value="GDHRDH"/>
</dbReference>
<evidence type="ECO:0000256" key="3">
    <source>
        <dbReference type="ARBA" id="ARBA00023002"/>
    </source>
</evidence>
<accession>A0ABS3W3P4</accession>
<evidence type="ECO:0000313" key="6">
    <source>
        <dbReference type="EMBL" id="MBO7742929.1"/>
    </source>
</evidence>
<comment type="caution">
    <text evidence="6">The sequence shown here is derived from an EMBL/GenBank/DDBJ whole genome shotgun (WGS) entry which is preliminary data.</text>
</comment>